<dbReference type="Proteomes" id="UP001017257">
    <property type="component" value="Chromosome"/>
</dbReference>
<keyword evidence="2" id="KW-1185">Reference proteome</keyword>
<proteinExistence type="predicted"/>
<name>A0ABY5RXE3_9HYPH</name>
<dbReference type="EMBL" id="CP102845">
    <property type="protein sequence ID" value="UVF21653.1"/>
    <property type="molecule type" value="Genomic_DNA"/>
</dbReference>
<evidence type="ECO:0000313" key="2">
    <source>
        <dbReference type="Proteomes" id="UP001017257"/>
    </source>
</evidence>
<gene>
    <name evidence="1" type="ORF">HPT29_011260</name>
</gene>
<accession>A0ABY5RXE3</accession>
<reference evidence="1" key="1">
    <citation type="submission" date="2022-08" db="EMBL/GenBank/DDBJ databases">
        <title>Microvirga terrae sp. nov., isolated from soil.</title>
        <authorList>
            <person name="Kim K.H."/>
            <person name="Seo Y.L."/>
            <person name="Kim J.M."/>
            <person name="Lee J.K."/>
            <person name="Han D.M."/>
            <person name="Jeon C.O."/>
        </authorList>
    </citation>
    <scope>NUCLEOTIDE SEQUENCE</scope>
    <source>
        <strain evidence="1">R24</strain>
    </source>
</reference>
<sequence length="82" mass="9167">MTLTLQPVRVATGAEEEGMLVFDRDQRLLAVLVHLSPENPIAPGHWFLEAGFDRLDGPNHPTFADLDAARRWILEHGGHTNE</sequence>
<evidence type="ECO:0000313" key="1">
    <source>
        <dbReference type="EMBL" id="UVF21653.1"/>
    </source>
</evidence>
<organism evidence="1 2">
    <name type="scientific">Microvirga terrae</name>
    <dbReference type="NCBI Taxonomy" id="2740529"/>
    <lineage>
        <taxon>Bacteria</taxon>
        <taxon>Pseudomonadati</taxon>
        <taxon>Pseudomonadota</taxon>
        <taxon>Alphaproteobacteria</taxon>
        <taxon>Hyphomicrobiales</taxon>
        <taxon>Methylobacteriaceae</taxon>
        <taxon>Microvirga</taxon>
    </lineage>
</organism>
<protein>
    <submittedName>
        <fullName evidence="1">Uncharacterized protein</fullName>
    </submittedName>
</protein>
<dbReference type="RefSeq" id="WP_173950229.1">
    <property type="nucleotide sequence ID" value="NZ_CP102845.1"/>
</dbReference>